<dbReference type="EMBL" id="FOLD01000007">
    <property type="protein sequence ID" value="SFC52930.1"/>
    <property type="molecule type" value="Genomic_DNA"/>
</dbReference>
<keyword evidence="2" id="KW-0812">Transmembrane</keyword>
<protein>
    <submittedName>
        <fullName evidence="3">Uncharacterized protein</fullName>
    </submittedName>
</protein>
<sequence length="63" mass="6637">MSDLTPKVGIFGTIAAAVFFYLLLAMKKPPGSATVAFVYIYSGAGDSHPGKRPYSAASRKKIA</sequence>
<dbReference type="Proteomes" id="UP000198639">
    <property type="component" value="Unassembled WGS sequence"/>
</dbReference>
<accession>A0A1I1K5V0</accession>
<reference evidence="4" key="1">
    <citation type="submission" date="2016-10" db="EMBL/GenBank/DDBJ databases">
        <authorList>
            <person name="Varghese N."/>
            <person name="Submissions S."/>
        </authorList>
    </citation>
    <scope>NUCLEOTIDE SEQUENCE [LARGE SCALE GENOMIC DNA]</scope>
    <source>
        <strain evidence="4">CGMCC 1.12041</strain>
    </source>
</reference>
<dbReference type="AlphaFoldDB" id="A0A1I1K5V0"/>
<keyword evidence="2" id="KW-0472">Membrane</keyword>
<feature type="region of interest" description="Disordered" evidence="1">
    <location>
        <begin position="44"/>
        <end position="63"/>
    </location>
</feature>
<gene>
    <name evidence="3" type="ORF">SAMN05216204_10758</name>
</gene>
<keyword evidence="4" id="KW-1185">Reference proteome</keyword>
<evidence type="ECO:0000256" key="1">
    <source>
        <dbReference type="SAM" id="MobiDB-lite"/>
    </source>
</evidence>
<organism evidence="3 4">
    <name type="scientific">Massilia yuzhufengensis</name>
    <dbReference type="NCBI Taxonomy" id="1164594"/>
    <lineage>
        <taxon>Bacteria</taxon>
        <taxon>Pseudomonadati</taxon>
        <taxon>Pseudomonadota</taxon>
        <taxon>Betaproteobacteria</taxon>
        <taxon>Burkholderiales</taxon>
        <taxon>Oxalobacteraceae</taxon>
        <taxon>Telluria group</taxon>
        <taxon>Massilia</taxon>
    </lineage>
</organism>
<name>A0A1I1K5V0_9BURK</name>
<proteinExistence type="predicted"/>
<evidence type="ECO:0000256" key="2">
    <source>
        <dbReference type="SAM" id="Phobius"/>
    </source>
</evidence>
<keyword evidence="2" id="KW-1133">Transmembrane helix</keyword>
<evidence type="ECO:0000313" key="3">
    <source>
        <dbReference type="EMBL" id="SFC52930.1"/>
    </source>
</evidence>
<feature type="transmembrane region" description="Helical" evidence="2">
    <location>
        <begin position="6"/>
        <end position="24"/>
    </location>
</feature>
<evidence type="ECO:0000313" key="4">
    <source>
        <dbReference type="Proteomes" id="UP000198639"/>
    </source>
</evidence>